<evidence type="ECO:0000256" key="1">
    <source>
        <dbReference type="SAM" id="Phobius"/>
    </source>
</evidence>
<keyword evidence="1" id="KW-1133">Transmembrane helix</keyword>
<sequence length="329" mass="38651">MPKKVIRICSEENFKKELEKIYDDMQKQNIPEEDIKKYFFIVTKNMKFFNTFDYVIISLSATMILLCLLSYFESVSWYISALARIFLIKLLPVYDWKHLKNKPCLLDRGETSKGTSNFNCGLCENLQRIDVYDYLDEDYLEDKYINLDIPVIITKSLDHWPTDSSFLDAVTNEHSFFFSYPCKYSGNIHKGHGNVGEIFNRIQHFSQFFVHFQNCDPEAVRAFRKYAFRPPVVPRSYTPTVYNWLLWNKDYNTSNHKPIDLIEKLTAVGQVFGSTHVRLVPRSNCEAACPTLNIKLFAHELLIFTSLWDLEYRPMELAENMAVIMEIRG</sequence>
<dbReference type="EMBL" id="CAACVG010013591">
    <property type="protein sequence ID" value="VEN62119.1"/>
    <property type="molecule type" value="Genomic_DNA"/>
</dbReference>
<name>A0A653DS08_CALMS</name>
<accession>A0A653DS08</accession>
<protein>
    <submittedName>
        <fullName evidence="2">Uncharacterized protein</fullName>
    </submittedName>
</protein>
<evidence type="ECO:0000313" key="2">
    <source>
        <dbReference type="EMBL" id="VEN62119.1"/>
    </source>
</evidence>
<keyword evidence="1" id="KW-0472">Membrane</keyword>
<gene>
    <name evidence="2" type="ORF">CALMAC_LOCUS19316</name>
</gene>
<proteinExistence type="predicted"/>
<feature type="transmembrane region" description="Helical" evidence="1">
    <location>
        <begin position="52"/>
        <end position="71"/>
    </location>
</feature>
<evidence type="ECO:0000313" key="3">
    <source>
        <dbReference type="Proteomes" id="UP000410492"/>
    </source>
</evidence>
<reference evidence="2 3" key="1">
    <citation type="submission" date="2019-01" db="EMBL/GenBank/DDBJ databases">
        <authorList>
            <person name="Sayadi A."/>
        </authorList>
    </citation>
    <scope>NUCLEOTIDE SEQUENCE [LARGE SCALE GENOMIC DNA]</scope>
</reference>
<organism evidence="2 3">
    <name type="scientific">Callosobruchus maculatus</name>
    <name type="common">Southern cowpea weevil</name>
    <name type="synonym">Pulse bruchid</name>
    <dbReference type="NCBI Taxonomy" id="64391"/>
    <lineage>
        <taxon>Eukaryota</taxon>
        <taxon>Metazoa</taxon>
        <taxon>Ecdysozoa</taxon>
        <taxon>Arthropoda</taxon>
        <taxon>Hexapoda</taxon>
        <taxon>Insecta</taxon>
        <taxon>Pterygota</taxon>
        <taxon>Neoptera</taxon>
        <taxon>Endopterygota</taxon>
        <taxon>Coleoptera</taxon>
        <taxon>Polyphaga</taxon>
        <taxon>Cucujiformia</taxon>
        <taxon>Chrysomeloidea</taxon>
        <taxon>Chrysomelidae</taxon>
        <taxon>Bruchinae</taxon>
        <taxon>Bruchini</taxon>
        <taxon>Callosobruchus</taxon>
    </lineage>
</organism>
<dbReference type="Proteomes" id="UP000410492">
    <property type="component" value="Unassembled WGS sequence"/>
</dbReference>
<dbReference type="AlphaFoldDB" id="A0A653DS08"/>
<keyword evidence="1" id="KW-0812">Transmembrane</keyword>
<dbReference type="OrthoDB" id="10059103at2759"/>
<keyword evidence="3" id="KW-1185">Reference proteome</keyword>